<proteinExistence type="predicted"/>
<evidence type="ECO:0000256" key="4">
    <source>
        <dbReference type="ARBA" id="ARBA00022771"/>
    </source>
</evidence>
<protein>
    <recommendedName>
        <fullName evidence="8">C2H2-type domain-containing protein</fullName>
    </recommendedName>
</protein>
<evidence type="ECO:0000256" key="3">
    <source>
        <dbReference type="ARBA" id="ARBA00022737"/>
    </source>
</evidence>
<dbReference type="PANTHER" id="PTHR16515:SF49">
    <property type="entry name" value="GASTRULA ZINC FINGER PROTEIN XLCGF49.1-LIKE-RELATED"/>
    <property type="match status" value="1"/>
</dbReference>
<dbReference type="GO" id="GO:0005634">
    <property type="term" value="C:nucleus"/>
    <property type="evidence" value="ECO:0007669"/>
    <property type="project" value="UniProtKB-SubCell"/>
</dbReference>
<keyword evidence="6" id="KW-0539">Nucleus</keyword>
<dbReference type="PROSITE" id="PS50157">
    <property type="entry name" value="ZINC_FINGER_C2H2_2"/>
    <property type="match status" value="3"/>
</dbReference>
<reference evidence="9" key="2">
    <citation type="submission" date="2025-09" db="UniProtKB">
        <authorList>
            <consortium name="Ensembl"/>
        </authorList>
    </citation>
    <scope>IDENTIFICATION</scope>
</reference>
<dbReference type="PANTHER" id="PTHR16515">
    <property type="entry name" value="PR DOMAIN ZINC FINGER PROTEIN"/>
    <property type="match status" value="1"/>
</dbReference>
<evidence type="ECO:0000259" key="8">
    <source>
        <dbReference type="PROSITE" id="PS50157"/>
    </source>
</evidence>
<dbReference type="Ensembl" id="ENSNMLT00000009234.1">
    <property type="protein sequence ID" value="ENSNMLP00000008114.1"/>
    <property type="gene ID" value="ENSNMLG00000005779.1"/>
</dbReference>
<keyword evidence="5" id="KW-0862">Zinc</keyword>
<evidence type="ECO:0000256" key="6">
    <source>
        <dbReference type="ARBA" id="ARBA00023242"/>
    </source>
</evidence>
<organism evidence="9 10">
    <name type="scientific">Neogobius melanostomus</name>
    <name type="common">round goby</name>
    <dbReference type="NCBI Taxonomy" id="47308"/>
    <lineage>
        <taxon>Eukaryota</taxon>
        <taxon>Metazoa</taxon>
        <taxon>Chordata</taxon>
        <taxon>Craniata</taxon>
        <taxon>Vertebrata</taxon>
        <taxon>Euteleostomi</taxon>
        <taxon>Actinopterygii</taxon>
        <taxon>Neopterygii</taxon>
        <taxon>Teleostei</taxon>
        <taxon>Neoteleostei</taxon>
        <taxon>Acanthomorphata</taxon>
        <taxon>Gobiaria</taxon>
        <taxon>Gobiiformes</taxon>
        <taxon>Gobioidei</taxon>
        <taxon>Gobiidae</taxon>
        <taxon>Benthophilinae</taxon>
        <taxon>Neogobiini</taxon>
        <taxon>Neogobius</taxon>
    </lineage>
</organism>
<evidence type="ECO:0000313" key="10">
    <source>
        <dbReference type="Proteomes" id="UP000694523"/>
    </source>
</evidence>
<dbReference type="InterPro" id="IPR036236">
    <property type="entry name" value="Znf_C2H2_sf"/>
</dbReference>
<keyword evidence="3" id="KW-0677">Repeat</keyword>
<accession>A0A8C6WHP8</accession>
<dbReference type="InterPro" id="IPR050331">
    <property type="entry name" value="Zinc_finger"/>
</dbReference>
<dbReference type="Proteomes" id="UP000694523">
    <property type="component" value="Unplaced"/>
</dbReference>
<reference evidence="9" key="1">
    <citation type="submission" date="2025-08" db="UniProtKB">
        <authorList>
            <consortium name="Ensembl"/>
        </authorList>
    </citation>
    <scope>IDENTIFICATION</scope>
</reference>
<dbReference type="GO" id="GO:0008270">
    <property type="term" value="F:zinc ion binding"/>
    <property type="evidence" value="ECO:0007669"/>
    <property type="project" value="UniProtKB-KW"/>
</dbReference>
<comment type="subcellular location">
    <subcellularLocation>
        <location evidence="1">Nucleus</location>
    </subcellularLocation>
</comment>
<dbReference type="Gene3D" id="3.30.160.60">
    <property type="entry name" value="Classic Zinc Finger"/>
    <property type="match status" value="3"/>
</dbReference>
<keyword evidence="4 7" id="KW-0863">Zinc-finger</keyword>
<evidence type="ECO:0000256" key="5">
    <source>
        <dbReference type="ARBA" id="ARBA00022833"/>
    </source>
</evidence>
<dbReference type="GO" id="GO:0010468">
    <property type="term" value="P:regulation of gene expression"/>
    <property type="evidence" value="ECO:0007669"/>
    <property type="project" value="TreeGrafter"/>
</dbReference>
<name>A0A8C6WHP8_9GOBI</name>
<keyword evidence="2" id="KW-0479">Metal-binding</keyword>
<evidence type="ECO:0000256" key="1">
    <source>
        <dbReference type="ARBA" id="ARBA00004123"/>
    </source>
</evidence>
<dbReference type="SUPFAM" id="SSF57667">
    <property type="entry name" value="beta-beta-alpha zinc fingers"/>
    <property type="match status" value="2"/>
</dbReference>
<dbReference type="PROSITE" id="PS00028">
    <property type="entry name" value="ZINC_FINGER_C2H2_1"/>
    <property type="match status" value="2"/>
</dbReference>
<dbReference type="SMART" id="SM00355">
    <property type="entry name" value="ZnF_C2H2"/>
    <property type="match status" value="3"/>
</dbReference>
<dbReference type="FunFam" id="3.30.160.60:FF:000100">
    <property type="entry name" value="Zinc finger 45-like"/>
    <property type="match status" value="1"/>
</dbReference>
<sequence length="104" mass="11989">ITSQSKFQCGQCQSEFNTATDLSIHLKLHDAEKEVGEYRCDMCYKSFGQLQLLRRHQESHVGQKPFSCPECGKRFTKKSNLNLHLKTSDCDLKQKYCIGFFPPP</sequence>
<keyword evidence="10" id="KW-1185">Reference proteome</keyword>
<evidence type="ECO:0000256" key="7">
    <source>
        <dbReference type="PROSITE-ProRule" id="PRU00042"/>
    </source>
</evidence>
<feature type="domain" description="C2H2-type" evidence="8">
    <location>
        <begin position="66"/>
        <end position="94"/>
    </location>
</feature>
<dbReference type="Pfam" id="PF00096">
    <property type="entry name" value="zf-C2H2"/>
    <property type="match status" value="3"/>
</dbReference>
<dbReference type="InterPro" id="IPR013087">
    <property type="entry name" value="Znf_C2H2_type"/>
</dbReference>
<evidence type="ECO:0000313" key="9">
    <source>
        <dbReference type="Ensembl" id="ENSNMLP00000008114.1"/>
    </source>
</evidence>
<feature type="domain" description="C2H2-type" evidence="8">
    <location>
        <begin position="38"/>
        <end position="65"/>
    </location>
</feature>
<evidence type="ECO:0000256" key="2">
    <source>
        <dbReference type="ARBA" id="ARBA00022723"/>
    </source>
</evidence>
<dbReference type="AlphaFoldDB" id="A0A8C6WHP8"/>
<feature type="domain" description="C2H2-type" evidence="8">
    <location>
        <begin position="7"/>
        <end position="34"/>
    </location>
</feature>